<reference evidence="2" key="1">
    <citation type="submission" date="2016-10" db="EMBL/GenBank/DDBJ databases">
        <authorList>
            <person name="Varghese N."/>
            <person name="Submissions S."/>
        </authorList>
    </citation>
    <scope>NUCLEOTIDE SEQUENCE [LARGE SCALE GENOMIC DNA]</scope>
    <source>
        <strain evidence="2">IBRC-M 10761</strain>
    </source>
</reference>
<gene>
    <name evidence="1" type="ORF">SAMN05192553_101886</name>
</gene>
<evidence type="ECO:0000313" key="2">
    <source>
        <dbReference type="Proteomes" id="UP000199403"/>
    </source>
</evidence>
<protein>
    <submittedName>
        <fullName evidence="1">Uncharacterized protein</fullName>
    </submittedName>
</protein>
<dbReference type="EMBL" id="FNZH01000001">
    <property type="protein sequence ID" value="SEI92772.1"/>
    <property type="molecule type" value="Genomic_DNA"/>
</dbReference>
<dbReference type="Proteomes" id="UP000199403">
    <property type="component" value="Unassembled WGS sequence"/>
</dbReference>
<dbReference type="AlphaFoldDB" id="A0A1H6UXR9"/>
<evidence type="ECO:0000313" key="1">
    <source>
        <dbReference type="EMBL" id="SEI92772.1"/>
    </source>
</evidence>
<keyword evidence="2" id="KW-1185">Reference proteome</keyword>
<accession>A0A1H6UXR9</accession>
<proteinExistence type="predicted"/>
<dbReference type="STRING" id="1416801.SAMN05192553_101886"/>
<name>A0A1H6UXR9_9BACT</name>
<organism evidence="1 2">
    <name type="scientific">Cyclobacterium xiamenense</name>
    <dbReference type="NCBI Taxonomy" id="1297121"/>
    <lineage>
        <taxon>Bacteria</taxon>
        <taxon>Pseudomonadati</taxon>
        <taxon>Bacteroidota</taxon>
        <taxon>Cytophagia</taxon>
        <taxon>Cytophagales</taxon>
        <taxon>Cyclobacteriaceae</taxon>
        <taxon>Cyclobacterium</taxon>
    </lineage>
</organism>
<sequence>MILFLGSVLFFSQLRAQPCPEVLLQPTEASNYLEIRASDSENIRIPIPEVRVFPGGKERIYLLLPDIVTSLATPIIQWNELVLKKPLNSTANWQGSLDRAAFFDTSCLPRLEAGNFGDARSEDNFLYVTENNRVTVKGTVSFAEMDGRQLLLHLDVAGQEIPSPLINDLDGELYVKNDSLTITSGEISYFPNEFRLVGAGFAEGKSLNQRFEFEVSGYTGLPGVFVVNEGTEGQDAFFIYRIAGEPDKEITVKKYAPGAEMLASDSFFDPIPFQVDALDFDELALLGTYHSTAVLIDPKPVAIELPLQNQAFKGISPDIRQVKSFSEPLLLSPETWENDVTLFVENLPVWNLQWNEQTDPEEGIKKITLQRPTEEENREEPEIRQRLSYQQVERINEGFMEIFETFDETKDTLSLKTSILALFDENKLATTATEADSFEDFLVTTVSAFREAEKYALYTNSGESVPALDANAIALLPVALQVDQETGLPLSRSFSYKTTRMQIDYESDSILLTLTNERQGTQRLTVPNAALLDIYQFFGILTQLPLASKYQANLGFFDLMPVEKSHFGVPGSERVLATPTYVHTRIRVVDELTYQGTPAFKLDVQFNGLSNPFFAESYEEDFTGTYYVTQSFPHTIIKATFNQGLTLQSE</sequence>